<keyword evidence="3" id="KW-1185">Reference proteome</keyword>
<organism evidence="2 3">
    <name type="scientific">Tilletia indica</name>
    <dbReference type="NCBI Taxonomy" id="43049"/>
    <lineage>
        <taxon>Eukaryota</taxon>
        <taxon>Fungi</taxon>
        <taxon>Dikarya</taxon>
        <taxon>Basidiomycota</taxon>
        <taxon>Ustilaginomycotina</taxon>
        <taxon>Exobasidiomycetes</taxon>
        <taxon>Tilletiales</taxon>
        <taxon>Tilletiaceae</taxon>
        <taxon>Tilletia</taxon>
    </lineage>
</organism>
<comment type="caution">
    <text evidence="2">The sequence shown here is derived from an EMBL/GenBank/DDBJ whole genome shotgun (WGS) entry which is preliminary data.</text>
</comment>
<feature type="compositionally biased region" description="Polar residues" evidence="1">
    <location>
        <begin position="301"/>
        <end position="312"/>
    </location>
</feature>
<feature type="region of interest" description="Disordered" evidence="1">
    <location>
        <begin position="139"/>
        <end position="184"/>
    </location>
</feature>
<feature type="compositionally biased region" description="Low complexity" evidence="1">
    <location>
        <begin position="263"/>
        <end position="299"/>
    </location>
</feature>
<proteinExistence type="predicted"/>
<sequence length="599" mass="65358">MSFGLEGTPALSPLKQLLQIIVASCQQNQLLFGCLEQAVSAMCTLNEFDLQYQVFELRTDLVAAVIDIKRQYTVASSVYSYGREQERVDETVQARFQMWHTLDSTSKTDQSPAIDYQNASHISSAKTFQSTISNPQNTVFSLDSTSDTNRASATSSKDTSLSAASTTSSSLATTMVPHSTNSGYPRSDTTFLPFPASSNTFLPFPIFGLDSTSDTNRASATSSQDTSLSTDSTTSSSLASTMVPHSNNSGYPRSDTTFLPFPATSNTDSTSDTNRASATSSPDTSLSTDSTTSSSLASTMVPHSNNSGYPRSDTTFLPFPATSNTFLPFPPTNNTFQSSHSNVDNTALSTAIPNSVMSMRVPTSDTFLPSHFPDGNTFLPSSSVLENERFDPNTFLPSSSVLADERFDPTAVTTVSSTPGTIQTARLPSHPHRLVTPRKTRIISPKDKRIRSIAALEYAQLKRTIFSAERIRSTPPESACPYSKIFVAKLESLGPVLAASLFTHLKSDAGLDELHQTCFLYYSRLKHSKTTSAGRRVSYEMLANVSADVPVEIFYDAADQPWVRLPATTQASRKRYYDNKQNPFRWHWSAKCLRITAAA</sequence>
<dbReference type="EMBL" id="LWDF02000289">
    <property type="protein sequence ID" value="KAE8250758.1"/>
    <property type="molecule type" value="Genomic_DNA"/>
</dbReference>
<reference evidence="2" key="1">
    <citation type="submission" date="2016-04" db="EMBL/GenBank/DDBJ databases">
        <authorList>
            <person name="Nguyen H.D."/>
            <person name="Samba Siva P."/>
            <person name="Cullis J."/>
            <person name="Levesque C.A."/>
            <person name="Hambleton S."/>
        </authorList>
    </citation>
    <scope>NUCLEOTIDE SEQUENCE</scope>
    <source>
        <strain evidence="2">DAOMC 236416</strain>
    </source>
</reference>
<evidence type="ECO:0000256" key="1">
    <source>
        <dbReference type="SAM" id="MobiDB-lite"/>
    </source>
</evidence>
<feature type="region of interest" description="Disordered" evidence="1">
    <location>
        <begin position="214"/>
        <end position="312"/>
    </location>
</feature>
<feature type="compositionally biased region" description="Low complexity" evidence="1">
    <location>
        <begin position="151"/>
        <end position="174"/>
    </location>
</feature>
<reference evidence="2" key="2">
    <citation type="journal article" date="2019" name="IMA Fungus">
        <title>Genome sequencing and comparison of five Tilletia species to identify candidate genes for the detection of regulated species infecting wheat.</title>
        <authorList>
            <person name="Nguyen H.D.T."/>
            <person name="Sultana T."/>
            <person name="Kesanakurti P."/>
            <person name="Hambleton S."/>
        </authorList>
    </citation>
    <scope>NUCLEOTIDE SEQUENCE</scope>
    <source>
        <strain evidence="2">DAOMC 236416</strain>
    </source>
</reference>
<name>A0A8T8SZ60_9BASI</name>
<evidence type="ECO:0000313" key="3">
    <source>
        <dbReference type="Proteomes" id="UP000077521"/>
    </source>
</evidence>
<accession>A0A8T8SZ60</accession>
<evidence type="ECO:0000313" key="2">
    <source>
        <dbReference type="EMBL" id="KAE8250758.1"/>
    </source>
</evidence>
<gene>
    <name evidence="2" type="ORF">A4X13_0g4416</name>
</gene>
<feature type="compositionally biased region" description="Low complexity" evidence="1">
    <location>
        <begin position="219"/>
        <end position="241"/>
    </location>
</feature>
<dbReference type="Proteomes" id="UP000077521">
    <property type="component" value="Unassembled WGS sequence"/>
</dbReference>
<feature type="compositionally biased region" description="Polar residues" evidence="1">
    <location>
        <begin position="139"/>
        <end position="150"/>
    </location>
</feature>
<protein>
    <submittedName>
        <fullName evidence="2">Uncharacterized protein</fullName>
    </submittedName>
</protein>
<dbReference type="AlphaFoldDB" id="A0A8T8SZ60"/>
<feature type="compositionally biased region" description="Polar residues" evidence="1">
    <location>
        <begin position="243"/>
        <end position="257"/>
    </location>
</feature>